<protein>
    <submittedName>
        <fullName evidence="3">Uncharacterized protein</fullName>
    </submittedName>
</protein>
<reference evidence="3 4" key="1">
    <citation type="submission" date="2016-03" db="EMBL/GenBank/DDBJ databases">
        <title>Cyphomyrmex costatus WGS genome.</title>
        <authorList>
            <person name="Nygaard S."/>
            <person name="Hu H."/>
            <person name="Boomsma J."/>
            <person name="Zhang G."/>
        </authorList>
    </citation>
    <scope>NUCLEOTIDE SEQUENCE [LARGE SCALE GENOMIC DNA]</scope>
    <source>
        <strain evidence="3">MS0001</strain>
        <tissue evidence="3">Whole body</tissue>
    </source>
</reference>
<evidence type="ECO:0000256" key="2">
    <source>
        <dbReference type="SAM" id="Phobius"/>
    </source>
</evidence>
<proteinExistence type="predicted"/>
<feature type="region of interest" description="Disordered" evidence="1">
    <location>
        <begin position="36"/>
        <end position="57"/>
    </location>
</feature>
<dbReference type="Proteomes" id="UP000078542">
    <property type="component" value="Unassembled WGS sequence"/>
</dbReference>
<evidence type="ECO:0000256" key="1">
    <source>
        <dbReference type="SAM" id="MobiDB-lite"/>
    </source>
</evidence>
<feature type="transmembrane region" description="Helical" evidence="2">
    <location>
        <begin position="6"/>
        <end position="28"/>
    </location>
</feature>
<accession>A0A195D6I6</accession>
<keyword evidence="4" id="KW-1185">Reference proteome</keyword>
<evidence type="ECO:0000313" key="3">
    <source>
        <dbReference type="EMBL" id="KYN08488.1"/>
    </source>
</evidence>
<evidence type="ECO:0000313" key="4">
    <source>
        <dbReference type="Proteomes" id="UP000078542"/>
    </source>
</evidence>
<organism evidence="3 4">
    <name type="scientific">Cyphomyrmex costatus</name>
    <dbReference type="NCBI Taxonomy" id="456900"/>
    <lineage>
        <taxon>Eukaryota</taxon>
        <taxon>Metazoa</taxon>
        <taxon>Ecdysozoa</taxon>
        <taxon>Arthropoda</taxon>
        <taxon>Hexapoda</taxon>
        <taxon>Insecta</taxon>
        <taxon>Pterygota</taxon>
        <taxon>Neoptera</taxon>
        <taxon>Endopterygota</taxon>
        <taxon>Hymenoptera</taxon>
        <taxon>Apocrita</taxon>
        <taxon>Aculeata</taxon>
        <taxon>Formicoidea</taxon>
        <taxon>Formicidae</taxon>
        <taxon>Myrmicinae</taxon>
        <taxon>Cyphomyrmex</taxon>
    </lineage>
</organism>
<keyword evidence="2" id="KW-0472">Membrane</keyword>
<keyword evidence="2" id="KW-1133">Transmembrane helix</keyword>
<dbReference type="EMBL" id="KQ976760">
    <property type="protein sequence ID" value="KYN08488.1"/>
    <property type="molecule type" value="Genomic_DNA"/>
</dbReference>
<keyword evidence="2" id="KW-0812">Transmembrane</keyword>
<dbReference type="AlphaFoldDB" id="A0A195D6I6"/>
<sequence>MAVTDIIGFSFFIILPGCLPDLLSLVTVDRFILPTFSHTRTPPPPFPSSEGPEVITH</sequence>
<gene>
    <name evidence="3" type="ORF">ALC62_00472</name>
</gene>
<name>A0A195D6I6_9HYME</name>